<dbReference type="EMBL" id="CP017146">
    <property type="protein sequence ID" value="QHO68421.1"/>
    <property type="molecule type" value="Genomic_DNA"/>
</dbReference>
<dbReference type="InterPro" id="IPR017926">
    <property type="entry name" value="GATASE"/>
</dbReference>
<dbReference type="PROSITE" id="PS51273">
    <property type="entry name" value="GATASE_TYPE_1"/>
    <property type="match status" value="1"/>
</dbReference>
<keyword evidence="2" id="KW-0315">Glutamine amidotransferase</keyword>
<accession>A0A7L5AH74</accession>
<dbReference type="Proteomes" id="UP000464507">
    <property type="component" value="Chromosome"/>
</dbReference>
<dbReference type="PANTHER" id="PTHR42695">
    <property type="entry name" value="GLUTAMINE AMIDOTRANSFERASE YLR126C-RELATED"/>
    <property type="match status" value="1"/>
</dbReference>
<dbReference type="NCBIfam" id="NF005458">
    <property type="entry name" value="PRK07053.1"/>
    <property type="match status" value="1"/>
</dbReference>
<dbReference type="CDD" id="cd01741">
    <property type="entry name" value="GATase1_1"/>
    <property type="match status" value="1"/>
</dbReference>
<dbReference type="RefSeq" id="WP_161884777.1">
    <property type="nucleotide sequence ID" value="NZ_CP017146.1"/>
</dbReference>
<reference evidence="2 3" key="1">
    <citation type="submission" date="2016-09" db="EMBL/GenBank/DDBJ databases">
        <title>Complete genome sequence of microbes from the polar regions.</title>
        <authorList>
            <person name="Liao L."/>
            <person name="Chen B."/>
        </authorList>
    </citation>
    <scope>NUCLEOTIDE SEQUENCE [LARGE SCALE GENOMIC DNA]</scope>
    <source>
        <strain evidence="2 3">ZS314</strain>
    </source>
</reference>
<evidence type="ECO:0000313" key="3">
    <source>
        <dbReference type="Proteomes" id="UP000464507"/>
    </source>
</evidence>
<organism evidence="2 3">
    <name type="scientific">Marisediminicola antarctica</name>
    <dbReference type="NCBI Taxonomy" id="674079"/>
    <lineage>
        <taxon>Bacteria</taxon>
        <taxon>Bacillati</taxon>
        <taxon>Actinomycetota</taxon>
        <taxon>Actinomycetes</taxon>
        <taxon>Micrococcales</taxon>
        <taxon>Microbacteriaceae</taxon>
        <taxon>Marisediminicola</taxon>
    </lineage>
</organism>
<dbReference type="GO" id="GO:0016740">
    <property type="term" value="F:transferase activity"/>
    <property type="evidence" value="ECO:0007669"/>
    <property type="project" value="UniProtKB-KW"/>
</dbReference>
<dbReference type="PANTHER" id="PTHR42695:SF5">
    <property type="entry name" value="GLUTAMINE AMIDOTRANSFERASE YLR126C-RELATED"/>
    <property type="match status" value="1"/>
</dbReference>
<name>A0A7L5AH74_9MICO</name>
<dbReference type="KEGG" id="mant:BHD05_00975"/>
<sequence>MGTIAAGRSAVVIRHLDIAHLGSFDDLLRERGYEITTIDACDLSPDSVEMIDADLVVVLGGDMGAYQTDEYGYLVDELDLLARRLENEKPTLGLCLGAQLIAHALGGRASKGKSVVIGFRDVNLTEAGRDSPLRHFAGVPVMQWHGDSFRLPAGATRLASSADYSNEAFRLGDYALAVQFHPELTGTMYEEWIAQGTAELARHGIDAAELLEQRDRYAEQMEQAARAMLGEWLDTL</sequence>
<keyword evidence="2" id="KW-0808">Transferase</keyword>
<keyword evidence="3" id="KW-1185">Reference proteome</keyword>
<dbReference type="GO" id="GO:0005829">
    <property type="term" value="C:cytosol"/>
    <property type="evidence" value="ECO:0007669"/>
    <property type="project" value="TreeGrafter"/>
</dbReference>
<feature type="domain" description="Glutamine amidotransferase" evidence="1">
    <location>
        <begin position="28"/>
        <end position="189"/>
    </location>
</feature>
<dbReference type="Pfam" id="PF00117">
    <property type="entry name" value="GATase"/>
    <property type="match status" value="1"/>
</dbReference>
<dbReference type="SUPFAM" id="SSF52317">
    <property type="entry name" value="Class I glutamine amidotransferase-like"/>
    <property type="match status" value="1"/>
</dbReference>
<dbReference type="InterPro" id="IPR029062">
    <property type="entry name" value="Class_I_gatase-like"/>
</dbReference>
<dbReference type="OrthoDB" id="5196541at2"/>
<evidence type="ECO:0000313" key="2">
    <source>
        <dbReference type="EMBL" id="QHO68421.1"/>
    </source>
</evidence>
<protein>
    <submittedName>
        <fullName evidence="2">Glutamine amidotransferase</fullName>
    </submittedName>
</protein>
<dbReference type="AlphaFoldDB" id="A0A7L5AH74"/>
<gene>
    <name evidence="2" type="ORF">BHD05_00975</name>
</gene>
<evidence type="ECO:0000259" key="1">
    <source>
        <dbReference type="Pfam" id="PF00117"/>
    </source>
</evidence>
<dbReference type="InterPro" id="IPR044992">
    <property type="entry name" value="ChyE-like"/>
</dbReference>
<proteinExistence type="predicted"/>
<dbReference type="Gene3D" id="3.40.50.880">
    <property type="match status" value="1"/>
</dbReference>